<dbReference type="GeneID" id="126884694"/>
<name>A0ABM5K973_DIAVI</name>
<feature type="domain" description="C2H2-type" evidence="11">
    <location>
        <begin position="321"/>
        <end position="349"/>
    </location>
</feature>
<protein>
    <submittedName>
        <fullName evidence="13">Uncharacterized protein</fullName>
    </submittedName>
</protein>
<dbReference type="EnsemblMetazoa" id="XM_050650779.1">
    <property type="protein sequence ID" value="XP_050506736.1"/>
    <property type="gene ID" value="LOC126884694"/>
</dbReference>
<evidence type="ECO:0000313" key="13">
    <source>
        <dbReference type="EnsemblMetazoa" id="XP_050506736.1"/>
    </source>
</evidence>
<feature type="compositionally biased region" description="Polar residues" evidence="10">
    <location>
        <begin position="121"/>
        <end position="151"/>
    </location>
</feature>
<evidence type="ECO:0000256" key="6">
    <source>
        <dbReference type="ARBA" id="ARBA00023125"/>
    </source>
</evidence>
<evidence type="ECO:0000256" key="9">
    <source>
        <dbReference type="PROSITE-ProRule" id="PRU01263"/>
    </source>
</evidence>
<keyword evidence="3" id="KW-0677">Repeat</keyword>
<dbReference type="PROSITE" id="PS51915">
    <property type="entry name" value="ZAD"/>
    <property type="match status" value="1"/>
</dbReference>
<feature type="domain" description="C2H2-type" evidence="11">
    <location>
        <begin position="378"/>
        <end position="406"/>
    </location>
</feature>
<dbReference type="SUPFAM" id="SSF57716">
    <property type="entry name" value="Glucocorticoid receptor-like (DNA-binding domain)"/>
    <property type="match status" value="1"/>
</dbReference>
<dbReference type="PROSITE" id="PS50157">
    <property type="entry name" value="ZINC_FINGER_C2H2_2"/>
    <property type="match status" value="7"/>
</dbReference>
<dbReference type="Gene3D" id="3.40.1800.20">
    <property type="match status" value="1"/>
</dbReference>
<feature type="binding site" evidence="9">
    <location>
        <position position="65"/>
    </location>
    <ligand>
        <name>Zn(2+)</name>
        <dbReference type="ChEBI" id="CHEBI:29105"/>
    </ligand>
</feature>
<keyword evidence="7" id="KW-0539">Nucleus</keyword>
<evidence type="ECO:0000313" key="14">
    <source>
        <dbReference type="Proteomes" id="UP001652700"/>
    </source>
</evidence>
<feature type="region of interest" description="Disordered" evidence="10">
    <location>
        <begin position="116"/>
        <end position="160"/>
    </location>
</feature>
<evidence type="ECO:0000256" key="4">
    <source>
        <dbReference type="ARBA" id="ARBA00022771"/>
    </source>
</evidence>
<dbReference type="Pfam" id="PF00096">
    <property type="entry name" value="zf-C2H2"/>
    <property type="match status" value="4"/>
</dbReference>
<evidence type="ECO:0000259" key="11">
    <source>
        <dbReference type="PROSITE" id="PS50157"/>
    </source>
</evidence>
<accession>A0ABM5K973</accession>
<feature type="domain" description="C2H2-type" evidence="11">
    <location>
        <begin position="409"/>
        <end position="436"/>
    </location>
</feature>
<keyword evidence="14" id="KW-1185">Reference proteome</keyword>
<feature type="binding site" evidence="9">
    <location>
        <position position="24"/>
    </location>
    <ligand>
        <name>Zn(2+)</name>
        <dbReference type="ChEBI" id="CHEBI:29105"/>
    </ligand>
</feature>
<dbReference type="InterPro" id="IPR036236">
    <property type="entry name" value="Znf_C2H2_sf"/>
</dbReference>
<feature type="domain" description="C2H2-type" evidence="11">
    <location>
        <begin position="435"/>
        <end position="463"/>
    </location>
</feature>
<feature type="domain" description="C2H2-type" evidence="11">
    <location>
        <begin position="350"/>
        <end position="377"/>
    </location>
</feature>
<dbReference type="SUPFAM" id="SSF57667">
    <property type="entry name" value="beta-beta-alpha zinc fingers"/>
    <property type="match status" value="3"/>
</dbReference>
<dbReference type="InterPro" id="IPR050331">
    <property type="entry name" value="Zinc_finger"/>
</dbReference>
<dbReference type="PANTHER" id="PTHR16515">
    <property type="entry name" value="PR DOMAIN ZINC FINGER PROTEIN"/>
    <property type="match status" value="1"/>
</dbReference>
<dbReference type="SMART" id="SM00355">
    <property type="entry name" value="ZnF_C2H2"/>
    <property type="match status" value="9"/>
</dbReference>
<evidence type="ECO:0000256" key="10">
    <source>
        <dbReference type="SAM" id="MobiDB-lite"/>
    </source>
</evidence>
<keyword evidence="6" id="KW-0238">DNA-binding</keyword>
<comment type="subcellular location">
    <subcellularLocation>
        <location evidence="1">Nucleus</location>
    </subcellularLocation>
</comment>
<dbReference type="Pfam" id="PF07776">
    <property type="entry name" value="zf-AD"/>
    <property type="match status" value="1"/>
</dbReference>
<evidence type="ECO:0000256" key="7">
    <source>
        <dbReference type="ARBA" id="ARBA00023242"/>
    </source>
</evidence>
<feature type="domain" description="ZAD" evidence="12">
    <location>
        <begin position="22"/>
        <end position="92"/>
    </location>
</feature>
<keyword evidence="5 9" id="KW-0862">Zinc</keyword>
<dbReference type="InterPro" id="IPR013087">
    <property type="entry name" value="Znf_C2H2_type"/>
</dbReference>
<dbReference type="Proteomes" id="UP001652700">
    <property type="component" value="Unplaced"/>
</dbReference>
<evidence type="ECO:0000256" key="8">
    <source>
        <dbReference type="PROSITE-ProRule" id="PRU00042"/>
    </source>
</evidence>
<dbReference type="PROSITE" id="PS00028">
    <property type="entry name" value="ZINC_FINGER_C2H2_1"/>
    <property type="match status" value="7"/>
</dbReference>
<organism evidence="13 14">
    <name type="scientific">Diabrotica virgifera virgifera</name>
    <name type="common">western corn rootworm</name>
    <dbReference type="NCBI Taxonomy" id="50390"/>
    <lineage>
        <taxon>Eukaryota</taxon>
        <taxon>Metazoa</taxon>
        <taxon>Ecdysozoa</taxon>
        <taxon>Arthropoda</taxon>
        <taxon>Hexapoda</taxon>
        <taxon>Insecta</taxon>
        <taxon>Pterygota</taxon>
        <taxon>Neoptera</taxon>
        <taxon>Endopterygota</taxon>
        <taxon>Coleoptera</taxon>
        <taxon>Polyphaga</taxon>
        <taxon>Cucujiformia</taxon>
        <taxon>Chrysomeloidea</taxon>
        <taxon>Chrysomelidae</taxon>
        <taxon>Galerucinae</taxon>
        <taxon>Diabroticina</taxon>
        <taxon>Diabroticites</taxon>
        <taxon>Diabrotica</taxon>
    </lineage>
</organism>
<feature type="binding site" evidence="9">
    <location>
        <position position="68"/>
    </location>
    <ligand>
        <name>Zn(2+)</name>
        <dbReference type="ChEBI" id="CHEBI:29105"/>
    </ligand>
</feature>
<keyword evidence="2 9" id="KW-0479">Metal-binding</keyword>
<reference evidence="13" key="1">
    <citation type="submission" date="2025-05" db="UniProtKB">
        <authorList>
            <consortium name="EnsemblMetazoa"/>
        </authorList>
    </citation>
    <scope>IDENTIFICATION</scope>
</reference>
<evidence type="ECO:0000256" key="2">
    <source>
        <dbReference type="ARBA" id="ARBA00022723"/>
    </source>
</evidence>
<dbReference type="PANTHER" id="PTHR16515:SF49">
    <property type="entry name" value="GASTRULA ZINC FINGER PROTEIN XLCGF49.1-LIKE-RELATED"/>
    <property type="match status" value="1"/>
</dbReference>
<dbReference type="Gene3D" id="3.30.160.60">
    <property type="entry name" value="Classic Zinc Finger"/>
    <property type="match status" value="6"/>
</dbReference>
<evidence type="ECO:0000259" key="12">
    <source>
        <dbReference type="PROSITE" id="PS51915"/>
    </source>
</evidence>
<feature type="domain" description="C2H2-type" evidence="11">
    <location>
        <begin position="209"/>
        <end position="236"/>
    </location>
</feature>
<sequence>MKKKSNLIFKLISTMTTPVALYQCRLCLNRTPNRVNIFGGDFPQKLDVLTSIKVHKEDGLPKYSCTKCVKEVMMALMVKKRIIKAHQFLLEALEKKRARLEITPIVNKVESSVVSKKSKPIKQNQTQPKSKLVDNSNVATTDEDTNGNPNEATADEDSNEGSIKCDIKIEGVETTNQQNTIKQEKVVVLGQDVQEIVDDVQKRIESTGFTCETCNARFSDRKSFTMHKGIHEKSKCDICGRLIEPDNMKNHVLTHTASIGPSVCSICGATYKNFNCLRSHIFHYHKHSAHQYICEECGKGFRIKNKFLLHKRKVHIGIKNCKCSTCGKAFFTNSNLLRHVRMTHEKLRPHVCEYCGTGFSSKYVLKTHKRQHTNEKPFVCQHCSEGFRQRVSLRSHLKSKHGIEEAQEFFCKTCEKGFATNYALSIHERLHETEKKCKICSENFAGDEYLANHLREIHHLEVEMNQDS</sequence>
<dbReference type="RefSeq" id="XP_050506736.1">
    <property type="nucleotide sequence ID" value="XM_050650779.1"/>
</dbReference>
<evidence type="ECO:0000256" key="3">
    <source>
        <dbReference type="ARBA" id="ARBA00022737"/>
    </source>
</evidence>
<dbReference type="InterPro" id="IPR012934">
    <property type="entry name" value="Znf_AD"/>
</dbReference>
<feature type="domain" description="C2H2-type" evidence="11">
    <location>
        <begin position="292"/>
        <end position="320"/>
    </location>
</feature>
<feature type="binding site" evidence="9">
    <location>
        <position position="27"/>
    </location>
    <ligand>
        <name>Zn(2+)</name>
        <dbReference type="ChEBI" id="CHEBI:29105"/>
    </ligand>
</feature>
<evidence type="ECO:0000256" key="5">
    <source>
        <dbReference type="ARBA" id="ARBA00022833"/>
    </source>
</evidence>
<evidence type="ECO:0000256" key="1">
    <source>
        <dbReference type="ARBA" id="ARBA00004123"/>
    </source>
</evidence>
<keyword evidence="4 8" id="KW-0863">Zinc-finger</keyword>
<proteinExistence type="predicted"/>